<sequence>MAPRDHTSLRERANAGDQLIGALLRMPSEELVEMLAVSGFDFVLIDCEHGPADLAALRQHIAVAAVHGVPTIVRVGEHDRGLILRALDQGAEGILAPHLDTAADAVALIDAALYPPIGSRGFATYSRAGRFGQVEPSEHRDWWLENTLVLGMIESPRGVANVETIVGIPRLDGIMVGPADLAASSVQGDPPIAEAIAAVHAAVAEAGSLRMDIVGTRAAADAAFAAGADLVVYNLAASLLTHLTDLASPLR</sequence>
<dbReference type="InterPro" id="IPR050251">
    <property type="entry name" value="HpcH-HpaI_aldolase"/>
</dbReference>
<dbReference type="Gene3D" id="3.20.20.60">
    <property type="entry name" value="Phosphoenolpyruvate-binding domains"/>
    <property type="match status" value="1"/>
</dbReference>
<evidence type="ECO:0000313" key="5">
    <source>
        <dbReference type="EMBL" id="EQM85755.1"/>
    </source>
</evidence>
<evidence type="ECO:0000256" key="1">
    <source>
        <dbReference type="ARBA" id="ARBA00005568"/>
    </source>
</evidence>
<accession>T5L598</accession>
<dbReference type="InterPro" id="IPR005000">
    <property type="entry name" value="Aldolase/citrate-lyase_domain"/>
</dbReference>
<evidence type="ECO:0000259" key="4">
    <source>
        <dbReference type="Pfam" id="PF03328"/>
    </source>
</evidence>
<feature type="domain" description="HpcH/HpaI aldolase/citrate lyase" evidence="4">
    <location>
        <begin position="29"/>
        <end position="230"/>
    </location>
</feature>
<comment type="caution">
    <text evidence="5">The sequence shown here is derived from an EMBL/GenBank/DDBJ whole genome shotgun (WGS) entry which is preliminary data.</text>
</comment>
<keyword evidence="3" id="KW-0456">Lyase</keyword>
<dbReference type="Pfam" id="PF03328">
    <property type="entry name" value="HpcH_HpaI"/>
    <property type="match status" value="1"/>
</dbReference>
<dbReference type="AlphaFoldDB" id="T5L598"/>
<dbReference type="EMBL" id="ATAO01000024">
    <property type="protein sequence ID" value="EQM85755.1"/>
    <property type="molecule type" value="Genomic_DNA"/>
</dbReference>
<dbReference type="InterPro" id="IPR040442">
    <property type="entry name" value="Pyrv_kinase-like_dom_sf"/>
</dbReference>
<dbReference type="GO" id="GO:0016832">
    <property type="term" value="F:aldehyde-lyase activity"/>
    <property type="evidence" value="ECO:0007669"/>
    <property type="project" value="TreeGrafter"/>
</dbReference>
<dbReference type="PANTHER" id="PTHR30502:SF0">
    <property type="entry name" value="PHOSPHOENOLPYRUVATE CARBOXYLASE FAMILY PROTEIN"/>
    <property type="match status" value="1"/>
</dbReference>
<dbReference type="InterPro" id="IPR015813">
    <property type="entry name" value="Pyrv/PenolPyrv_kinase-like_dom"/>
</dbReference>
<evidence type="ECO:0000313" key="6">
    <source>
        <dbReference type="Proteomes" id="UP000016033"/>
    </source>
</evidence>
<dbReference type="Proteomes" id="UP000016033">
    <property type="component" value="Unassembled WGS sequence"/>
</dbReference>
<evidence type="ECO:0000256" key="2">
    <source>
        <dbReference type="ARBA" id="ARBA00022723"/>
    </source>
</evidence>
<reference evidence="5 6" key="1">
    <citation type="journal article" date="2013" name="Genome Announc.">
        <title>Whole-genome sequences of five oyster-associated bacteria show potential for crude oil hydrocarbon degradation.</title>
        <authorList>
            <person name="Chauhan A."/>
            <person name="Green S."/>
            <person name="Pathak A."/>
            <person name="Thomas J."/>
            <person name="Venkatramanan R."/>
        </authorList>
    </citation>
    <scope>NUCLEOTIDE SEQUENCE [LARGE SCALE GENOMIC DNA]</scope>
    <source>
        <strain evidence="5 6">MF109</strain>
    </source>
</reference>
<dbReference type="GO" id="GO:0005737">
    <property type="term" value="C:cytoplasm"/>
    <property type="evidence" value="ECO:0007669"/>
    <property type="project" value="TreeGrafter"/>
</dbReference>
<evidence type="ECO:0000256" key="3">
    <source>
        <dbReference type="ARBA" id="ARBA00023239"/>
    </source>
</evidence>
<name>T5L598_MICMQ</name>
<dbReference type="PATRIC" id="fig|1333857.3.peg.426"/>
<comment type="similarity">
    <text evidence="1">Belongs to the HpcH/HpaI aldolase family.</text>
</comment>
<proteinExistence type="inferred from homology"/>
<organism evidence="5 6">
    <name type="scientific">Microbacterium maritypicum MF109</name>
    <dbReference type="NCBI Taxonomy" id="1333857"/>
    <lineage>
        <taxon>Bacteria</taxon>
        <taxon>Bacillati</taxon>
        <taxon>Actinomycetota</taxon>
        <taxon>Actinomycetes</taxon>
        <taxon>Micrococcales</taxon>
        <taxon>Microbacteriaceae</taxon>
        <taxon>Microbacterium</taxon>
    </lineage>
</organism>
<protein>
    <recommendedName>
        <fullName evidence="4">HpcH/HpaI aldolase/citrate lyase domain-containing protein</fullName>
    </recommendedName>
</protein>
<dbReference type="SUPFAM" id="SSF51621">
    <property type="entry name" value="Phosphoenolpyruvate/pyruvate domain"/>
    <property type="match status" value="1"/>
</dbReference>
<dbReference type="GO" id="GO:0046872">
    <property type="term" value="F:metal ion binding"/>
    <property type="evidence" value="ECO:0007669"/>
    <property type="project" value="UniProtKB-KW"/>
</dbReference>
<dbReference type="RefSeq" id="WP_021198414.1">
    <property type="nucleotide sequence ID" value="NZ_ATAO01000024.1"/>
</dbReference>
<keyword evidence="2" id="KW-0479">Metal-binding</keyword>
<dbReference type="PANTHER" id="PTHR30502">
    <property type="entry name" value="2-KETO-3-DEOXY-L-RHAMNONATE ALDOLASE"/>
    <property type="match status" value="1"/>
</dbReference>
<gene>
    <name evidence="5" type="ORF">L687_11030</name>
</gene>